<dbReference type="Proteomes" id="UP000315724">
    <property type="component" value="Chromosome"/>
</dbReference>
<gene>
    <name evidence="1" type="ORF">Mal48_24580</name>
</gene>
<sequence>MNSTLIALVIATAPADSATEVIVNSPEDAVCQISAASQTGTLLFSQGDCLAVRAYTNSSYTHVATIVYCNDGTPIVYDSMNGSGVRKMSLSQYLTDQSPDEVQLFHPKRPFSEKEIQCYRDHLESQLGRPYSVKQHITGQRVSGLHCAEYVTDALVEIDWLKVKNAPRVSPASLVEGITTHQVYRTGPVVEIPVMLEPISEPQGRCARMWHDTKECTSRFCQQMSRWVLCR</sequence>
<keyword evidence="2" id="KW-1185">Reference proteome</keyword>
<protein>
    <recommendedName>
        <fullName evidence="3">Permuted papain-like amidase enzyme, YaeF/YiiX, C92 family</fullName>
    </recommendedName>
</protein>
<dbReference type="EMBL" id="CP036267">
    <property type="protein sequence ID" value="QDT33205.1"/>
    <property type="molecule type" value="Genomic_DNA"/>
</dbReference>
<accession>A0A517QNL9</accession>
<organism evidence="1 2">
    <name type="scientific">Thalassoglobus polymorphus</name>
    <dbReference type="NCBI Taxonomy" id="2527994"/>
    <lineage>
        <taxon>Bacteria</taxon>
        <taxon>Pseudomonadati</taxon>
        <taxon>Planctomycetota</taxon>
        <taxon>Planctomycetia</taxon>
        <taxon>Planctomycetales</taxon>
        <taxon>Planctomycetaceae</taxon>
        <taxon>Thalassoglobus</taxon>
    </lineage>
</organism>
<evidence type="ECO:0000313" key="2">
    <source>
        <dbReference type="Proteomes" id="UP000315724"/>
    </source>
</evidence>
<dbReference type="SUPFAM" id="SSF54001">
    <property type="entry name" value="Cysteine proteinases"/>
    <property type="match status" value="1"/>
</dbReference>
<dbReference type="AlphaFoldDB" id="A0A517QNL9"/>
<dbReference type="Gene3D" id="3.90.1720.10">
    <property type="entry name" value="endopeptidase domain like (from Nostoc punctiforme)"/>
    <property type="match status" value="1"/>
</dbReference>
<dbReference type="RefSeq" id="WP_197442264.1">
    <property type="nucleotide sequence ID" value="NZ_CP036267.1"/>
</dbReference>
<dbReference type="KEGG" id="tpol:Mal48_24580"/>
<proteinExistence type="predicted"/>
<name>A0A517QNL9_9PLAN</name>
<reference evidence="1 2" key="1">
    <citation type="submission" date="2019-02" db="EMBL/GenBank/DDBJ databases">
        <title>Deep-cultivation of Planctomycetes and their phenomic and genomic characterization uncovers novel biology.</title>
        <authorList>
            <person name="Wiegand S."/>
            <person name="Jogler M."/>
            <person name="Boedeker C."/>
            <person name="Pinto D."/>
            <person name="Vollmers J."/>
            <person name="Rivas-Marin E."/>
            <person name="Kohn T."/>
            <person name="Peeters S.H."/>
            <person name="Heuer A."/>
            <person name="Rast P."/>
            <person name="Oberbeckmann S."/>
            <person name="Bunk B."/>
            <person name="Jeske O."/>
            <person name="Meyerdierks A."/>
            <person name="Storesund J.E."/>
            <person name="Kallscheuer N."/>
            <person name="Luecker S."/>
            <person name="Lage O.M."/>
            <person name="Pohl T."/>
            <person name="Merkel B.J."/>
            <person name="Hornburger P."/>
            <person name="Mueller R.-W."/>
            <person name="Bruemmer F."/>
            <person name="Labrenz M."/>
            <person name="Spormann A.M."/>
            <person name="Op den Camp H."/>
            <person name="Overmann J."/>
            <person name="Amann R."/>
            <person name="Jetten M.S.M."/>
            <person name="Mascher T."/>
            <person name="Medema M.H."/>
            <person name="Devos D.P."/>
            <person name="Kaster A.-K."/>
            <person name="Ovreas L."/>
            <person name="Rohde M."/>
            <person name="Galperin M.Y."/>
            <person name="Jogler C."/>
        </authorList>
    </citation>
    <scope>NUCLEOTIDE SEQUENCE [LARGE SCALE GENOMIC DNA]</scope>
    <source>
        <strain evidence="1 2">Mal48</strain>
    </source>
</reference>
<evidence type="ECO:0000313" key="1">
    <source>
        <dbReference type="EMBL" id="QDT33205.1"/>
    </source>
</evidence>
<evidence type="ECO:0008006" key="3">
    <source>
        <dbReference type="Google" id="ProtNLM"/>
    </source>
</evidence>
<dbReference type="InterPro" id="IPR038765">
    <property type="entry name" value="Papain-like_cys_pep_sf"/>
</dbReference>
<dbReference type="Pfam" id="PF05708">
    <property type="entry name" value="Peptidase_C92"/>
    <property type="match status" value="1"/>
</dbReference>
<dbReference type="InterPro" id="IPR024453">
    <property type="entry name" value="Peptidase_C92"/>
</dbReference>